<feature type="signal peptide" evidence="2">
    <location>
        <begin position="1"/>
        <end position="20"/>
    </location>
</feature>
<keyword evidence="4" id="KW-1185">Reference proteome</keyword>
<evidence type="ECO:0000313" key="3">
    <source>
        <dbReference type="EMBL" id="MCD2167024.1"/>
    </source>
</evidence>
<sequence length="111" mass="11521">MKASYAGVWVLALLCAAAQAQQKPPAGRTGLDPASRNKVSNAMARNYLTEQDSRSAIEREMVTGPSGKNCNTNVGAAPQINEGTAGIGNRYGAGNADQVTVVRGSVINICK</sequence>
<proteinExistence type="predicted"/>
<evidence type="ECO:0000313" key="4">
    <source>
        <dbReference type="Proteomes" id="UP001199260"/>
    </source>
</evidence>
<feature type="chain" id="PRO_5043453458" description="DUF4148 domain-containing protein" evidence="2">
    <location>
        <begin position="21"/>
        <end position="111"/>
    </location>
</feature>
<keyword evidence="2" id="KW-0732">Signal</keyword>
<organism evidence="3 4">
    <name type="scientific">Comamonas koreensis</name>
    <dbReference type="NCBI Taxonomy" id="160825"/>
    <lineage>
        <taxon>Bacteria</taxon>
        <taxon>Pseudomonadati</taxon>
        <taxon>Pseudomonadota</taxon>
        <taxon>Betaproteobacteria</taxon>
        <taxon>Burkholderiales</taxon>
        <taxon>Comamonadaceae</taxon>
        <taxon>Comamonas</taxon>
    </lineage>
</organism>
<evidence type="ECO:0000256" key="1">
    <source>
        <dbReference type="SAM" id="MobiDB-lite"/>
    </source>
</evidence>
<comment type="caution">
    <text evidence="3">The sequence shown here is derived from an EMBL/GenBank/DDBJ whole genome shotgun (WGS) entry which is preliminary data.</text>
</comment>
<feature type="region of interest" description="Disordered" evidence="1">
    <location>
        <begin position="23"/>
        <end position="42"/>
    </location>
</feature>
<evidence type="ECO:0000256" key="2">
    <source>
        <dbReference type="SAM" id="SignalP"/>
    </source>
</evidence>
<dbReference type="AlphaFoldDB" id="A0AAW4Y2A3"/>
<evidence type="ECO:0008006" key="5">
    <source>
        <dbReference type="Google" id="ProtNLM"/>
    </source>
</evidence>
<dbReference type="RefSeq" id="WP_021025065.1">
    <property type="nucleotide sequence ID" value="NZ_CP043575.1"/>
</dbReference>
<name>A0AAW4Y2A3_9BURK</name>
<feature type="region of interest" description="Disordered" evidence="1">
    <location>
        <begin position="62"/>
        <end position="81"/>
    </location>
</feature>
<reference evidence="3 4" key="1">
    <citation type="submission" date="2021-11" db="EMBL/GenBank/DDBJ databases">
        <title>Genome sequence.</title>
        <authorList>
            <person name="Sun Q."/>
        </authorList>
    </citation>
    <scope>NUCLEOTIDE SEQUENCE [LARGE SCALE GENOMIC DNA]</scope>
    <source>
        <strain evidence="3 4">KCTC 12005</strain>
    </source>
</reference>
<dbReference type="Proteomes" id="UP001199260">
    <property type="component" value="Unassembled WGS sequence"/>
</dbReference>
<protein>
    <recommendedName>
        <fullName evidence="5">DUF4148 domain-containing protein</fullName>
    </recommendedName>
</protein>
<accession>A0AAW4Y2A3</accession>
<gene>
    <name evidence="3" type="ORF">LPW39_18040</name>
</gene>
<dbReference type="EMBL" id="JAJNCT010000025">
    <property type="protein sequence ID" value="MCD2167024.1"/>
    <property type="molecule type" value="Genomic_DNA"/>
</dbReference>